<sequence length="68" mass="8345">MQLSEYRREVKRHSLKSFLKEFMYSNNKVDSIRKGRTEYSEHRITSHSQKPPVIETIADYVYNRKFYQ</sequence>
<comment type="caution">
    <text evidence="1">The sequence shown here is derived from an EMBL/GenBank/DDBJ whole genome shotgun (WGS) entry which is preliminary data.</text>
</comment>
<proteinExistence type="predicted"/>
<evidence type="ECO:0000313" key="1">
    <source>
        <dbReference type="EMBL" id="GGG88672.1"/>
    </source>
</evidence>
<keyword evidence="2" id="KW-1185">Reference proteome</keyword>
<gene>
    <name evidence="1" type="ORF">GCM10011398_38340</name>
</gene>
<dbReference type="AlphaFoldDB" id="A0A917HTF8"/>
<reference evidence="1" key="1">
    <citation type="journal article" date="2014" name="Int. J. Syst. Evol. Microbiol.">
        <title>Complete genome sequence of Corynebacterium casei LMG S-19264T (=DSM 44701T), isolated from a smear-ripened cheese.</title>
        <authorList>
            <consortium name="US DOE Joint Genome Institute (JGI-PGF)"/>
            <person name="Walter F."/>
            <person name="Albersmeier A."/>
            <person name="Kalinowski J."/>
            <person name="Ruckert C."/>
        </authorList>
    </citation>
    <scope>NUCLEOTIDE SEQUENCE</scope>
    <source>
        <strain evidence="1">CGMCC 1.12754</strain>
    </source>
</reference>
<accession>A0A917HTF8</accession>
<dbReference type="RefSeq" id="WP_188456989.1">
    <property type="nucleotide sequence ID" value="NZ_BMFR01000034.1"/>
</dbReference>
<protein>
    <submittedName>
        <fullName evidence="1">Uncharacterized protein</fullName>
    </submittedName>
</protein>
<dbReference type="EMBL" id="BMFR01000034">
    <property type="protein sequence ID" value="GGG88672.1"/>
    <property type="molecule type" value="Genomic_DNA"/>
</dbReference>
<organism evidence="1 2">
    <name type="scientific">Virgibacillus oceani</name>
    <dbReference type="NCBI Taxonomy" id="1479511"/>
    <lineage>
        <taxon>Bacteria</taxon>
        <taxon>Bacillati</taxon>
        <taxon>Bacillota</taxon>
        <taxon>Bacilli</taxon>
        <taxon>Bacillales</taxon>
        <taxon>Bacillaceae</taxon>
        <taxon>Virgibacillus</taxon>
    </lineage>
</organism>
<reference evidence="1" key="2">
    <citation type="submission" date="2020-09" db="EMBL/GenBank/DDBJ databases">
        <authorList>
            <person name="Sun Q."/>
            <person name="Zhou Y."/>
        </authorList>
    </citation>
    <scope>NUCLEOTIDE SEQUENCE</scope>
    <source>
        <strain evidence="1">CGMCC 1.12754</strain>
    </source>
</reference>
<evidence type="ECO:0000313" key="2">
    <source>
        <dbReference type="Proteomes" id="UP000622860"/>
    </source>
</evidence>
<name>A0A917HTF8_9BACI</name>
<dbReference type="Proteomes" id="UP000622860">
    <property type="component" value="Unassembled WGS sequence"/>
</dbReference>